<evidence type="ECO:0000313" key="3">
    <source>
        <dbReference type="Proteomes" id="UP001596447"/>
    </source>
</evidence>
<reference evidence="2 3" key="1">
    <citation type="journal article" date="2019" name="Int. J. Syst. Evol. Microbiol.">
        <title>The Global Catalogue of Microorganisms (GCM) 10K type strain sequencing project: providing services to taxonomists for standard genome sequencing and annotation.</title>
        <authorList>
            <consortium name="The Broad Institute Genomics Platform"/>
            <consortium name="The Broad Institute Genome Sequencing Center for Infectious Disease"/>
            <person name="Wu L."/>
            <person name="Ma J."/>
        </authorList>
    </citation>
    <scope>NUCLEOTIDE SEQUENCE [LARGE SCALE GENOMIC DNA]</scope>
    <source>
        <strain evidence="2 3">XZGYJ-43</strain>
    </source>
</reference>
<feature type="transmembrane region" description="Helical" evidence="1">
    <location>
        <begin position="21"/>
        <end position="39"/>
    </location>
</feature>
<keyword evidence="1" id="KW-0812">Transmembrane</keyword>
<comment type="caution">
    <text evidence="2">The sequence shown here is derived from an EMBL/GenBank/DDBJ whole genome shotgun (WGS) entry which is preliminary data.</text>
</comment>
<protein>
    <submittedName>
        <fullName evidence="2">Uncharacterized protein</fullName>
    </submittedName>
</protein>
<dbReference type="RefSeq" id="WP_279527862.1">
    <property type="nucleotide sequence ID" value="NZ_CP122312.1"/>
</dbReference>
<sequence length="228" mass="24607">MSTDTGLGDRLRTYGLGTEALAWWTGVCFAEAMAVLVYLQVASVAVADVRYVVYPFVWINVGLWAAMNVDATAQNVRQYAFALGVTTLYAVLLFVAGGLLQFGAGEPGTALDVRFDATPGWAPFVFYDGLLVQASIVPFKLVGYLSLAYLVYARLLEATRGVVAGLLGLVTCVGCTFSVLLPLAGATALFGTAITTYSWDLSTLVFPLTVALLYWNDEAYGWVRRRLP</sequence>
<evidence type="ECO:0000256" key="1">
    <source>
        <dbReference type="SAM" id="Phobius"/>
    </source>
</evidence>
<accession>A0ABD5Z7E1</accession>
<dbReference type="Proteomes" id="UP001596447">
    <property type="component" value="Unassembled WGS sequence"/>
</dbReference>
<dbReference type="Pfam" id="PF24412">
    <property type="entry name" value="DUF7546"/>
    <property type="match status" value="1"/>
</dbReference>
<evidence type="ECO:0000313" key="2">
    <source>
        <dbReference type="EMBL" id="MFC7201103.1"/>
    </source>
</evidence>
<feature type="transmembrane region" description="Helical" evidence="1">
    <location>
        <begin position="197"/>
        <end position="216"/>
    </location>
</feature>
<feature type="transmembrane region" description="Helical" evidence="1">
    <location>
        <begin position="79"/>
        <end position="104"/>
    </location>
</feature>
<dbReference type="EMBL" id="JBHTAR010000011">
    <property type="protein sequence ID" value="MFC7201103.1"/>
    <property type="molecule type" value="Genomic_DNA"/>
</dbReference>
<dbReference type="InterPro" id="IPR055968">
    <property type="entry name" value="DUF7546"/>
</dbReference>
<gene>
    <name evidence="2" type="ORF">ACFQJ9_17095</name>
</gene>
<keyword evidence="1" id="KW-0472">Membrane</keyword>
<name>A0ABD5Z7E1_9EURY</name>
<feature type="transmembrane region" description="Helical" evidence="1">
    <location>
        <begin position="162"/>
        <end position="185"/>
    </location>
</feature>
<feature type="transmembrane region" description="Helical" evidence="1">
    <location>
        <begin position="124"/>
        <end position="150"/>
    </location>
</feature>
<keyword evidence="3" id="KW-1185">Reference proteome</keyword>
<proteinExistence type="predicted"/>
<feature type="transmembrane region" description="Helical" evidence="1">
    <location>
        <begin position="51"/>
        <end position="67"/>
    </location>
</feature>
<dbReference type="AlphaFoldDB" id="A0ABD5Z7E1"/>
<organism evidence="2 3">
    <name type="scientific">Halospeciosus flavus</name>
    <dbReference type="NCBI Taxonomy" id="3032283"/>
    <lineage>
        <taxon>Archaea</taxon>
        <taxon>Methanobacteriati</taxon>
        <taxon>Methanobacteriota</taxon>
        <taxon>Stenosarchaea group</taxon>
        <taxon>Halobacteria</taxon>
        <taxon>Halobacteriales</taxon>
        <taxon>Halobacteriaceae</taxon>
        <taxon>Halospeciosus</taxon>
    </lineage>
</organism>
<keyword evidence="1" id="KW-1133">Transmembrane helix</keyword>